<organism evidence="3 4">
    <name type="scientific">Candidatus Venteria ishoeyi</name>
    <dbReference type="NCBI Taxonomy" id="1899563"/>
    <lineage>
        <taxon>Bacteria</taxon>
        <taxon>Pseudomonadati</taxon>
        <taxon>Pseudomonadota</taxon>
        <taxon>Gammaproteobacteria</taxon>
        <taxon>Thiotrichales</taxon>
        <taxon>Thiotrichaceae</taxon>
        <taxon>Venteria</taxon>
    </lineage>
</organism>
<accession>A0A1H6F7S0</accession>
<evidence type="ECO:0000313" key="3">
    <source>
        <dbReference type="EMBL" id="SEH05005.1"/>
    </source>
</evidence>
<sequence length="718" mass="83091">MKLNIELELVEPEKASSRLRVSLTGKNCGELVDYTQLPFTQPHLSILQRALEIAQDLARNFYPEEAEQLLEWGIISELPDTDNDIITLSVDKIQDTRLRHKVCQGLRDALFATPKLQRALVRELDTLKHNPKSEAFHLSLKIRDKQTHLFDYPWELLQLDDDDLWNAARKRISPSRYINYEGRVLELQTQTRLIILIIHSEPENLQALHLQDEKEIKEGLKRARYGKQFQINTLTNPSFDELQQYLAERKNTSDFPHILHFAGHGEFGRCCKGRKGHFTPSRQQTQCETCQAVLPAVDDCEGFLGFSADNGQVDWVGAERLADVLINYPLQLVILNACKTGRGRYGEDVFNGVAQRLLQWVPAVAASPFLLDSQGAEKFAHEFFFALGQGYNLTDVLYHARKSLLSKRQYMGQWYRYVLYLRADVRDGGHLLDLSKPDINSTPNISKIIPNFAPYLVNYTKQQTCFEDIVNRHYQQPTLGNHPLIFLLHGQERSNTTHGLAARLKQNLEENCLHHGETVHSGLERPTVRLCPFDCDERPGFLLTTIEKNLKDKFAVENLEILHESAFEATTLFYSEVEAKHLSKKLLQDFLNFWNDDGWPEQNHLFIVCLFIDYRPGPLRLLQKMQLTQRLKAKNIDICNMLLPELTPIPREDFTPWYNLMKTYYFSHLSESDWFKVRDELEIRVTELFSDENNKLVSHRKMEYLGPKLSKLLADLCG</sequence>
<dbReference type="InterPro" id="IPR024983">
    <property type="entry name" value="CHAT_dom"/>
</dbReference>
<protein>
    <submittedName>
        <fullName evidence="3">CHAT domain protein</fullName>
    </submittedName>
</protein>
<feature type="domain" description="Inactive STAND" evidence="2">
    <location>
        <begin position="454"/>
        <end position="612"/>
    </location>
</feature>
<dbReference type="Pfam" id="PF12770">
    <property type="entry name" value="CHAT"/>
    <property type="match status" value="1"/>
</dbReference>
<dbReference type="EMBL" id="FMSV02000138">
    <property type="protein sequence ID" value="SEH05005.1"/>
    <property type="molecule type" value="Genomic_DNA"/>
</dbReference>
<evidence type="ECO:0000313" key="4">
    <source>
        <dbReference type="Proteomes" id="UP000236724"/>
    </source>
</evidence>
<dbReference type="Pfam" id="PF19995">
    <property type="entry name" value="iSTAND"/>
    <property type="match status" value="1"/>
</dbReference>
<dbReference type="RefSeq" id="WP_177428217.1">
    <property type="nucleotide sequence ID" value="NZ_FMSV02000138.1"/>
</dbReference>
<dbReference type="Proteomes" id="UP000236724">
    <property type="component" value="Unassembled WGS sequence"/>
</dbReference>
<evidence type="ECO:0000259" key="1">
    <source>
        <dbReference type="Pfam" id="PF12770"/>
    </source>
</evidence>
<keyword evidence="4" id="KW-1185">Reference proteome</keyword>
<evidence type="ECO:0000259" key="2">
    <source>
        <dbReference type="Pfam" id="PF19995"/>
    </source>
</evidence>
<feature type="domain" description="CHAT" evidence="1">
    <location>
        <begin position="102"/>
        <end position="410"/>
    </location>
</feature>
<dbReference type="AlphaFoldDB" id="A0A1H6F7S0"/>
<reference evidence="3 4" key="1">
    <citation type="submission" date="2016-10" db="EMBL/GenBank/DDBJ databases">
        <authorList>
            <person name="de Groot N.N."/>
        </authorList>
    </citation>
    <scope>NUCLEOTIDE SEQUENCE [LARGE SCALE GENOMIC DNA]</scope>
    <source>
        <strain evidence="3">MBHS1</strain>
    </source>
</reference>
<name>A0A1H6F7S0_9GAMM</name>
<proteinExistence type="predicted"/>
<gene>
    <name evidence="3" type="ORF">MBHS_00858</name>
</gene>
<dbReference type="InterPro" id="IPR045475">
    <property type="entry name" value="iSTAND"/>
</dbReference>